<name>A0ABZ1BTG0_9FIRM</name>
<dbReference type="RefSeq" id="WP_324715292.1">
    <property type="nucleotide sequence ID" value="NZ_CP141615.1"/>
</dbReference>
<feature type="coiled-coil region" evidence="1">
    <location>
        <begin position="87"/>
        <end position="130"/>
    </location>
</feature>
<evidence type="ECO:0000256" key="1">
    <source>
        <dbReference type="SAM" id="Coils"/>
    </source>
</evidence>
<proteinExistence type="predicted"/>
<sequence>MEVAGQKLGIRMRELVARTPHTVTPEEKLRQRHDPWARIPDWDYTPSGRLALEIRDLEYLGLGVRQRWVDGTSQRLEPCIGKFIVGLEQAARAKRAHHEEVERRRREWAEEERKRTLERLKREQEQARHQELVREADTWATAQRVRLYAAAVERQAQAQGMDTSPNSPVGRWLTWARSVADRLDPLPRRLAGVVDGGLDTG</sequence>
<dbReference type="Proteomes" id="UP001332192">
    <property type="component" value="Chromosome"/>
</dbReference>
<organism evidence="2 3">
    <name type="scientific">Carboxydichorda subterranea</name>
    <dbReference type="NCBI Taxonomy" id="3109565"/>
    <lineage>
        <taxon>Bacteria</taxon>
        <taxon>Bacillati</taxon>
        <taxon>Bacillota</taxon>
        <taxon>Limnochordia</taxon>
        <taxon>Limnochordales</taxon>
        <taxon>Geochordaceae</taxon>
        <taxon>Carboxydichorda</taxon>
    </lineage>
</organism>
<protein>
    <submittedName>
        <fullName evidence="2">Uncharacterized protein</fullName>
    </submittedName>
</protein>
<evidence type="ECO:0000313" key="3">
    <source>
        <dbReference type="Proteomes" id="UP001332192"/>
    </source>
</evidence>
<accession>A0ABZ1BTG0</accession>
<reference evidence="2 3" key="1">
    <citation type="journal article" date="2024" name="Front. Microbiol.">
        <title>Novel thermophilic genera Geochorda gen. nov. and Carboxydochorda gen. nov. from the deep terrestrial subsurface reveal the ecophysiological diversity in the class Limnochordia.</title>
        <authorList>
            <person name="Karnachuk O.V."/>
            <person name="Lukina A.P."/>
            <person name="Avakyan M.R."/>
            <person name="Kadnikov V.V."/>
            <person name="Begmatov S."/>
            <person name="Beletsky A.V."/>
            <person name="Vlasova K.G."/>
            <person name="Novikov A.A."/>
            <person name="Shcherbakova V.A."/>
            <person name="Mardanov A.V."/>
            <person name="Ravin N.V."/>
        </authorList>
    </citation>
    <scope>NUCLEOTIDE SEQUENCE [LARGE SCALE GENOMIC DNA]</scope>
    <source>
        <strain evidence="2 3">L945</strain>
    </source>
</reference>
<gene>
    <name evidence="2" type="ORF">U7230_07820</name>
</gene>
<keyword evidence="3" id="KW-1185">Reference proteome</keyword>
<dbReference type="EMBL" id="CP141615">
    <property type="protein sequence ID" value="WRP16019.1"/>
    <property type="molecule type" value="Genomic_DNA"/>
</dbReference>
<keyword evidence="1" id="KW-0175">Coiled coil</keyword>
<evidence type="ECO:0000313" key="2">
    <source>
        <dbReference type="EMBL" id="WRP16019.1"/>
    </source>
</evidence>